<reference evidence="1 2" key="1">
    <citation type="submission" date="2017-03" db="EMBL/GenBank/DDBJ databases">
        <title>Isolation of Levoglucosan Utilizing Bacteria.</title>
        <authorList>
            <person name="Arya A.S."/>
        </authorList>
    </citation>
    <scope>NUCLEOTIDE SEQUENCE [LARGE SCALE GENOMIC DNA]</scope>
    <source>
        <strain evidence="1 2">MEC069</strain>
    </source>
</reference>
<protein>
    <recommendedName>
        <fullName evidence="3">Cytoplasmic protein</fullName>
    </recommendedName>
</protein>
<evidence type="ECO:0008006" key="3">
    <source>
        <dbReference type="Google" id="ProtNLM"/>
    </source>
</evidence>
<evidence type="ECO:0000313" key="2">
    <source>
        <dbReference type="Proteomes" id="UP000298246"/>
    </source>
</evidence>
<organism evidence="1 2">
    <name type="scientific">Paenibacillus athensensis</name>
    <dbReference type="NCBI Taxonomy" id="1967502"/>
    <lineage>
        <taxon>Bacteria</taxon>
        <taxon>Bacillati</taxon>
        <taxon>Bacillota</taxon>
        <taxon>Bacilli</taxon>
        <taxon>Bacillales</taxon>
        <taxon>Paenibacillaceae</taxon>
        <taxon>Paenibacillus</taxon>
    </lineage>
</organism>
<dbReference type="Proteomes" id="UP000298246">
    <property type="component" value="Unassembled WGS sequence"/>
</dbReference>
<dbReference type="InterPro" id="IPR008316">
    <property type="entry name" value="UCP029876"/>
</dbReference>
<dbReference type="RefSeq" id="WP_134755190.1">
    <property type="nucleotide sequence ID" value="NZ_MYFO02000010.1"/>
</dbReference>
<sequence>MLNALIKLLIGDLEQKRGYNRLRKRVKGLPDDYRFAFQKMQRYMYSVGAPGGDMTIFTDLTVFTDLVDLLEISAAEGKQVLEVTGSDVALFCDEFMRASAARMEGRREKLNQDIADKLKKEGR</sequence>
<evidence type="ECO:0000313" key="1">
    <source>
        <dbReference type="EMBL" id="TFE85392.1"/>
    </source>
</evidence>
<keyword evidence="2" id="KW-1185">Reference proteome</keyword>
<name>A0A4Y8PWE7_9BACL</name>
<dbReference type="SUPFAM" id="SSF158560">
    <property type="entry name" value="BH3980-like"/>
    <property type="match status" value="1"/>
</dbReference>
<comment type="caution">
    <text evidence="1">The sequence shown here is derived from an EMBL/GenBank/DDBJ whole genome shotgun (WGS) entry which is preliminary data.</text>
</comment>
<proteinExistence type="predicted"/>
<gene>
    <name evidence="1" type="ORF">B5M42_17685</name>
</gene>
<dbReference type="OrthoDB" id="2087617at2"/>
<dbReference type="Gene3D" id="1.10.1900.10">
    <property type="entry name" value="c-terminal domain of poly(a) binding protein"/>
    <property type="match status" value="1"/>
</dbReference>
<dbReference type="EMBL" id="MYFO01000026">
    <property type="protein sequence ID" value="TFE85392.1"/>
    <property type="molecule type" value="Genomic_DNA"/>
</dbReference>
<dbReference type="Pfam" id="PF06304">
    <property type="entry name" value="DUF1048"/>
    <property type="match status" value="1"/>
</dbReference>
<dbReference type="AlphaFoldDB" id="A0A4Y8PWE7"/>
<accession>A0A4Y8PWE7</accession>